<dbReference type="SUPFAM" id="SSF55486">
    <property type="entry name" value="Metalloproteases ('zincins'), catalytic domain"/>
    <property type="match status" value="1"/>
</dbReference>
<keyword evidence="9" id="KW-0325">Glycoprotein</keyword>
<dbReference type="OrthoDB" id="291007at2759"/>
<dbReference type="EMBL" id="JACEEZ010012802">
    <property type="protein sequence ID" value="KAG0720479.1"/>
    <property type="molecule type" value="Genomic_DNA"/>
</dbReference>
<evidence type="ECO:0000259" key="12">
    <source>
        <dbReference type="PROSITE" id="PS51864"/>
    </source>
</evidence>
<dbReference type="FunFam" id="3.40.390.10:FF:000015">
    <property type="entry name" value="Meprin A subunit"/>
    <property type="match status" value="1"/>
</dbReference>
<dbReference type="PROSITE" id="PS51864">
    <property type="entry name" value="ASTACIN"/>
    <property type="match status" value="1"/>
</dbReference>
<gene>
    <name evidence="13" type="primary">nas-4_0</name>
    <name evidence="13" type="ORF">GWK47_048441</name>
</gene>
<keyword evidence="6 10" id="KW-0482">Metalloprotease</keyword>
<dbReference type="GO" id="GO:0006508">
    <property type="term" value="P:proteolysis"/>
    <property type="evidence" value="ECO:0007669"/>
    <property type="project" value="UniProtKB-KW"/>
</dbReference>
<dbReference type="Proteomes" id="UP000770661">
    <property type="component" value="Unassembled WGS sequence"/>
</dbReference>
<sequence>MKGVAISVCLAALASLVLAAPGPPDPRFPKTGQEWTPESLINPDELGDYFEGDIELPLPPRARNGVIDQRYRWTNGKVHYQFDSSFSEHNKDKVRAGMDHYKSLTGNCITFHERSGEYDYIEFTHDNNDGCHSSVGKRGGRQTINYPTWCLDKFGSLVHEMYHALGFHHEQSRSDRDSYVTIMWDNIESGHEHNFNKYSSSEVSGFGEDYDYGSVMHYSAHAFSENGQKTIVTVDPGASIGQRVDLSHVDVRKLMSMYNC</sequence>
<keyword evidence="8" id="KW-1015">Disulfide bond</keyword>
<comment type="cofactor">
    <cofactor evidence="10 11">
        <name>Zn(2+)</name>
        <dbReference type="ChEBI" id="CHEBI:29105"/>
    </cofactor>
    <text evidence="10 11">Binds 1 zinc ion per subunit.</text>
</comment>
<evidence type="ECO:0000313" key="13">
    <source>
        <dbReference type="EMBL" id="KAG0720479.1"/>
    </source>
</evidence>
<reference evidence="13" key="1">
    <citation type="submission" date="2020-07" db="EMBL/GenBank/DDBJ databases">
        <title>The High-quality genome of the commercially important snow crab, Chionoecetes opilio.</title>
        <authorList>
            <person name="Jeong J.-H."/>
            <person name="Ryu S."/>
        </authorList>
    </citation>
    <scope>NUCLEOTIDE SEQUENCE</scope>
    <source>
        <strain evidence="13">MADBK_172401_WGS</strain>
        <tissue evidence="13">Digestive gland</tissue>
    </source>
</reference>
<dbReference type="Pfam" id="PF01400">
    <property type="entry name" value="Astacin"/>
    <property type="match status" value="1"/>
</dbReference>
<keyword evidence="4 10" id="KW-0378">Hydrolase</keyword>
<evidence type="ECO:0000256" key="8">
    <source>
        <dbReference type="ARBA" id="ARBA00023157"/>
    </source>
</evidence>
<keyword evidence="2 10" id="KW-0479">Metal-binding</keyword>
<comment type="caution">
    <text evidence="10">Lacks conserved residue(s) required for the propagation of feature annotation.</text>
</comment>
<evidence type="ECO:0000256" key="2">
    <source>
        <dbReference type="ARBA" id="ARBA00022723"/>
    </source>
</evidence>
<dbReference type="GO" id="GO:0004222">
    <property type="term" value="F:metalloendopeptidase activity"/>
    <property type="evidence" value="ECO:0007669"/>
    <property type="project" value="UniProtKB-UniRule"/>
</dbReference>
<feature type="signal peptide" evidence="11">
    <location>
        <begin position="1"/>
        <end position="19"/>
    </location>
</feature>
<feature type="chain" id="PRO_5035340296" description="Metalloendopeptidase" evidence="11">
    <location>
        <begin position="20"/>
        <end position="260"/>
    </location>
</feature>
<dbReference type="CDD" id="cd04280">
    <property type="entry name" value="ZnMc_astacin_like"/>
    <property type="match status" value="1"/>
</dbReference>
<feature type="binding site" evidence="10">
    <location>
        <position position="169"/>
    </location>
    <ligand>
        <name>Zn(2+)</name>
        <dbReference type="ChEBI" id="CHEBI:29105"/>
        <note>catalytic</note>
    </ligand>
</feature>
<dbReference type="InterPro" id="IPR024079">
    <property type="entry name" value="MetalloPept_cat_dom_sf"/>
</dbReference>
<dbReference type="GO" id="GO:0008270">
    <property type="term" value="F:zinc ion binding"/>
    <property type="evidence" value="ECO:0007669"/>
    <property type="project" value="UniProtKB-UniRule"/>
</dbReference>
<comment type="caution">
    <text evidence="13">The sequence shown here is derived from an EMBL/GenBank/DDBJ whole genome shotgun (WGS) entry which is preliminary data.</text>
</comment>
<protein>
    <recommendedName>
        <fullName evidence="11">Metalloendopeptidase</fullName>
        <ecNumber evidence="11">3.4.24.-</ecNumber>
    </recommendedName>
</protein>
<evidence type="ECO:0000256" key="1">
    <source>
        <dbReference type="ARBA" id="ARBA00022670"/>
    </source>
</evidence>
<dbReference type="EC" id="3.4.24.-" evidence="11"/>
<dbReference type="PRINTS" id="PR00480">
    <property type="entry name" value="ASTACIN"/>
</dbReference>
<evidence type="ECO:0000256" key="11">
    <source>
        <dbReference type="RuleBase" id="RU361183"/>
    </source>
</evidence>
<keyword evidence="14" id="KW-1185">Reference proteome</keyword>
<dbReference type="InterPro" id="IPR006026">
    <property type="entry name" value="Peptidase_Metallo"/>
</dbReference>
<name>A0A8J4YA97_CHIOP</name>
<accession>A0A8J4YA97</accession>
<evidence type="ECO:0000256" key="5">
    <source>
        <dbReference type="ARBA" id="ARBA00022833"/>
    </source>
</evidence>
<dbReference type="Gene3D" id="3.40.390.10">
    <property type="entry name" value="Collagenase (Catalytic Domain)"/>
    <property type="match status" value="1"/>
</dbReference>
<evidence type="ECO:0000256" key="4">
    <source>
        <dbReference type="ARBA" id="ARBA00022801"/>
    </source>
</evidence>
<evidence type="ECO:0000256" key="6">
    <source>
        <dbReference type="ARBA" id="ARBA00023049"/>
    </source>
</evidence>
<keyword evidence="7" id="KW-0865">Zymogen</keyword>
<evidence type="ECO:0000256" key="7">
    <source>
        <dbReference type="ARBA" id="ARBA00023145"/>
    </source>
</evidence>
<evidence type="ECO:0000256" key="10">
    <source>
        <dbReference type="PROSITE-ProRule" id="PRU01211"/>
    </source>
</evidence>
<keyword evidence="1 10" id="KW-0645">Protease</keyword>
<feature type="binding site" evidence="10">
    <location>
        <position position="159"/>
    </location>
    <ligand>
        <name>Zn(2+)</name>
        <dbReference type="ChEBI" id="CHEBI:29105"/>
        <note>catalytic</note>
    </ligand>
</feature>
<keyword evidence="3 11" id="KW-0732">Signal</keyword>
<keyword evidence="5 10" id="KW-0862">Zinc</keyword>
<organism evidence="13 14">
    <name type="scientific">Chionoecetes opilio</name>
    <name type="common">Atlantic snow crab</name>
    <name type="synonym">Cancer opilio</name>
    <dbReference type="NCBI Taxonomy" id="41210"/>
    <lineage>
        <taxon>Eukaryota</taxon>
        <taxon>Metazoa</taxon>
        <taxon>Ecdysozoa</taxon>
        <taxon>Arthropoda</taxon>
        <taxon>Crustacea</taxon>
        <taxon>Multicrustacea</taxon>
        <taxon>Malacostraca</taxon>
        <taxon>Eumalacostraca</taxon>
        <taxon>Eucarida</taxon>
        <taxon>Decapoda</taxon>
        <taxon>Pleocyemata</taxon>
        <taxon>Brachyura</taxon>
        <taxon>Eubrachyura</taxon>
        <taxon>Majoidea</taxon>
        <taxon>Majidae</taxon>
        <taxon>Chionoecetes</taxon>
    </lineage>
</organism>
<proteinExistence type="predicted"/>
<feature type="domain" description="Peptidase M12A" evidence="12">
    <location>
        <begin position="64"/>
        <end position="260"/>
    </location>
</feature>
<feature type="binding site" evidence="10">
    <location>
        <position position="163"/>
    </location>
    <ligand>
        <name>Zn(2+)</name>
        <dbReference type="ChEBI" id="CHEBI:29105"/>
        <note>catalytic</note>
    </ligand>
</feature>
<evidence type="ECO:0000256" key="3">
    <source>
        <dbReference type="ARBA" id="ARBA00022729"/>
    </source>
</evidence>
<evidence type="ECO:0000256" key="9">
    <source>
        <dbReference type="ARBA" id="ARBA00023180"/>
    </source>
</evidence>
<dbReference type="PANTHER" id="PTHR10127:SF814">
    <property type="entry name" value="MEPRIN A SUBUNIT BETA"/>
    <property type="match status" value="1"/>
</dbReference>
<dbReference type="PANTHER" id="PTHR10127">
    <property type="entry name" value="DISCOIDIN, CUB, EGF, LAMININ , AND ZINC METALLOPROTEASE DOMAIN CONTAINING"/>
    <property type="match status" value="1"/>
</dbReference>
<dbReference type="AlphaFoldDB" id="A0A8J4YA97"/>
<evidence type="ECO:0000313" key="14">
    <source>
        <dbReference type="Proteomes" id="UP000770661"/>
    </source>
</evidence>
<feature type="active site" evidence="10">
    <location>
        <position position="160"/>
    </location>
</feature>
<dbReference type="SMART" id="SM00235">
    <property type="entry name" value="ZnMc"/>
    <property type="match status" value="1"/>
</dbReference>
<dbReference type="InterPro" id="IPR034035">
    <property type="entry name" value="Astacin-like_dom"/>
</dbReference>
<dbReference type="InterPro" id="IPR001506">
    <property type="entry name" value="Peptidase_M12A"/>
</dbReference>